<dbReference type="PROSITE" id="PS50850">
    <property type="entry name" value="MFS"/>
    <property type="match status" value="1"/>
</dbReference>
<evidence type="ECO:0000256" key="1">
    <source>
        <dbReference type="ARBA" id="ARBA00004651"/>
    </source>
</evidence>
<keyword evidence="3 6" id="KW-0812">Transmembrane</keyword>
<dbReference type="Pfam" id="PF07690">
    <property type="entry name" value="MFS_1"/>
    <property type="match status" value="1"/>
</dbReference>
<accession>A0A1M5AK60</accession>
<dbReference type="GO" id="GO:0022857">
    <property type="term" value="F:transmembrane transporter activity"/>
    <property type="evidence" value="ECO:0007669"/>
    <property type="project" value="InterPro"/>
</dbReference>
<reference evidence="8 9" key="1">
    <citation type="submission" date="2016-11" db="EMBL/GenBank/DDBJ databases">
        <authorList>
            <person name="Jaros S."/>
            <person name="Januszkiewicz K."/>
            <person name="Wedrychowicz H."/>
        </authorList>
    </citation>
    <scope>NUCLEOTIDE SEQUENCE [LARGE SCALE GENOMIC DNA]</scope>
    <source>
        <strain evidence="8 9">DSM 44666</strain>
    </source>
</reference>
<keyword evidence="5 6" id="KW-0472">Membrane</keyword>
<dbReference type="RefSeq" id="WP_073157240.1">
    <property type="nucleotide sequence ID" value="NZ_FQVL01000014.1"/>
</dbReference>
<dbReference type="InterPro" id="IPR011701">
    <property type="entry name" value="MFS"/>
</dbReference>
<feature type="transmembrane region" description="Helical" evidence="6">
    <location>
        <begin position="107"/>
        <end position="126"/>
    </location>
</feature>
<dbReference type="InterPro" id="IPR036259">
    <property type="entry name" value="MFS_trans_sf"/>
</dbReference>
<feature type="transmembrane region" description="Helical" evidence="6">
    <location>
        <begin position="287"/>
        <end position="314"/>
    </location>
</feature>
<dbReference type="GO" id="GO:0005886">
    <property type="term" value="C:plasma membrane"/>
    <property type="evidence" value="ECO:0007669"/>
    <property type="project" value="UniProtKB-SubCell"/>
</dbReference>
<feature type="transmembrane region" description="Helical" evidence="6">
    <location>
        <begin position="74"/>
        <end position="101"/>
    </location>
</feature>
<evidence type="ECO:0000259" key="7">
    <source>
        <dbReference type="PROSITE" id="PS50850"/>
    </source>
</evidence>
<evidence type="ECO:0000256" key="5">
    <source>
        <dbReference type="ARBA" id="ARBA00023136"/>
    </source>
</evidence>
<organism evidence="8 9">
    <name type="scientific">Seinonella peptonophila</name>
    <dbReference type="NCBI Taxonomy" id="112248"/>
    <lineage>
        <taxon>Bacteria</taxon>
        <taxon>Bacillati</taxon>
        <taxon>Bacillota</taxon>
        <taxon>Bacilli</taxon>
        <taxon>Bacillales</taxon>
        <taxon>Thermoactinomycetaceae</taxon>
        <taxon>Seinonella</taxon>
    </lineage>
</organism>
<dbReference type="Proteomes" id="UP000184476">
    <property type="component" value="Unassembled WGS sequence"/>
</dbReference>
<evidence type="ECO:0000313" key="8">
    <source>
        <dbReference type="EMBL" id="SHF30613.1"/>
    </source>
</evidence>
<evidence type="ECO:0000256" key="2">
    <source>
        <dbReference type="ARBA" id="ARBA00022448"/>
    </source>
</evidence>
<dbReference type="SUPFAM" id="SSF103473">
    <property type="entry name" value="MFS general substrate transporter"/>
    <property type="match status" value="1"/>
</dbReference>
<dbReference type="InterPro" id="IPR052714">
    <property type="entry name" value="MFS_Exporter"/>
</dbReference>
<feature type="transmembrane region" description="Helical" evidence="6">
    <location>
        <begin position="160"/>
        <end position="181"/>
    </location>
</feature>
<proteinExistence type="predicted"/>
<dbReference type="CDD" id="cd17489">
    <property type="entry name" value="MFS_YfcJ_like"/>
    <property type="match status" value="1"/>
</dbReference>
<protein>
    <submittedName>
        <fullName evidence="8">Predicted arabinose efflux permease, MFS family</fullName>
    </submittedName>
</protein>
<feature type="transmembrane region" description="Helical" evidence="6">
    <location>
        <begin position="44"/>
        <end position="62"/>
    </location>
</feature>
<feature type="transmembrane region" description="Helical" evidence="6">
    <location>
        <begin position="263"/>
        <end position="281"/>
    </location>
</feature>
<feature type="transmembrane region" description="Helical" evidence="6">
    <location>
        <begin position="202"/>
        <end position="226"/>
    </location>
</feature>
<keyword evidence="4 6" id="KW-1133">Transmembrane helix</keyword>
<sequence length="378" mass="41589">MEKLWTKQFIFLTFSLFLIFTGFYFLLPTLPLYIKKLGSSESEIGLIVGLFTISAVLFRPVIGGMLDRFGRQPFIIWGVLLFVVSMYLYDWVSGIFVLMLLRFIHGLSWAASTTSVGTAITDIIPASRRGEGMGWYGIGTTLAMAIGPLLGLWILNHYSFHTLFLTATVITFIAFLILFFTKTPFKSNQNQQKRIEIFDPSLLPVSIVIFFLAVSYGGITTFLPLFADSLKVNAGTFFLVYAIALTLSRPISGKLSDRFSEKAVLIPSLILTCIGLIWISYSEGLVGLIIAAILYGIGFGSAQPALQTAIINLAHPDRKGVANASFFTAFDLGIGLGSIILGWISQITSYEILFLAASISVILSLLLLITIVKQPQDK</sequence>
<comment type="subcellular location">
    <subcellularLocation>
        <location evidence="1">Cell membrane</location>
        <topology evidence="1">Multi-pass membrane protein</topology>
    </subcellularLocation>
</comment>
<keyword evidence="2" id="KW-0813">Transport</keyword>
<gene>
    <name evidence="8" type="ORF">SAMN05444392_11456</name>
</gene>
<dbReference type="STRING" id="112248.SAMN05444392_11456"/>
<evidence type="ECO:0000256" key="6">
    <source>
        <dbReference type="SAM" id="Phobius"/>
    </source>
</evidence>
<feature type="transmembrane region" description="Helical" evidence="6">
    <location>
        <begin position="352"/>
        <end position="372"/>
    </location>
</feature>
<dbReference type="PANTHER" id="PTHR23531:SF2">
    <property type="entry name" value="PERMEASE"/>
    <property type="match status" value="1"/>
</dbReference>
<feature type="transmembrane region" description="Helical" evidence="6">
    <location>
        <begin position="133"/>
        <end position="154"/>
    </location>
</feature>
<dbReference type="OrthoDB" id="9814001at2"/>
<dbReference type="InterPro" id="IPR020846">
    <property type="entry name" value="MFS_dom"/>
</dbReference>
<dbReference type="EMBL" id="FQVL01000014">
    <property type="protein sequence ID" value="SHF30613.1"/>
    <property type="molecule type" value="Genomic_DNA"/>
</dbReference>
<dbReference type="AlphaFoldDB" id="A0A1M5AK60"/>
<feature type="transmembrane region" description="Helical" evidence="6">
    <location>
        <begin position="9"/>
        <end position="32"/>
    </location>
</feature>
<dbReference type="PANTHER" id="PTHR23531">
    <property type="entry name" value="QUINOLENE RESISTANCE PROTEIN NORA"/>
    <property type="match status" value="1"/>
</dbReference>
<keyword evidence="9" id="KW-1185">Reference proteome</keyword>
<evidence type="ECO:0000256" key="4">
    <source>
        <dbReference type="ARBA" id="ARBA00022989"/>
    </source>
</evidence>
<feature type="transmembrane region" description="Helical" evidence="6">
    <location>
        <begin position="232"/>
        <end position="251"/>
    </location>
</feature>
<feature type="transmembrane region" description="Helical" evidence="6">
    <location>
        <begin position="326"/>
        <end position="346"/>
    </location>
</feature>
<evidence type="ECO:0000256" key="3">
    <source>
        <dbReference type="ARBA" id="ARBA00022692"/>
    </source>
</evidence>
<name>A0A1M5AK60_9BACL</name>
<feature type="domain" description="Major facilitator superfamily (MFS) profile" evidence="7">
    <location>
        <begin position="8"/>
        <end position="376"/>
    </location>
</feature>
<dbReference type="Gene3D" id="1.20.1250.20">
    <property type="entry name" value="MFS general substrate transporter like domains"/>
    <property type="match status" value="1"/>
</dbReference>
<evidence type="ECO:0000313" key="9">
    <source>
        <dbReference type="Proteomes" id="UP000184476"/>
    </source>
</evidence>